<feature type="domain" description="Catechol dioxygenase N-terminal" evidence="8">
    <location>
        <begin position="26"/>
        <end position="93"/>
    </location>
</feature>
<gene>
    <name evidence="9" type="ORF">HRG_10414</name>
</gene>
<evidence type="ECO:0000256" key="5">
    <source>
        <dbReference type="ARBA" id="ARBA00023002"/>
    </source>
</evidence>
<dbReference type="Gene3D" id="2.60.130.10">
    <property type="entry name" value="Aromatic compound dioxygenase"/>
    <property type="match status" value="1"/>
</dbReference>
<keyword evidence="3" id="KW-0479">Metal-binding</keyword>
<dbReference type="Pfam" id="PF04444">
    <property type="entry name" value="Dioxygenase_N"/>
    <property type="match status" value="1"/>
</dbReference>
<sequence length="304" mass="33832">MEALPAMADNDLAQLVVDTMGPGVAPRTRHVMTGLVRHLHAFAREVQLTHDEWMAGVEFVNSIGRIWSPVRNEAHRISDVLGLESLVDDMANTIIAAEGDVDPTSSSILGPFWSPHAPWRPNGSSIVQDPAPGARVCRMHGTVTDAVAGKPVAGAVVDIWQASVNGKYDFQDPERQTPNNLRGKFRTDADGRYRLYCYRPTAYSLPTDGPSYELLRLMDRHPMRPAHIHMMVTHPDFKGCTTQLYPRDDPWLATDTVFAVKPDLVVDFRPLAGDPEAELELEYHFVLSPKDYKGRQPPPPRPSL</sequence>
<evidence type="ECO:0000256" key="3">
    <source>
        <dbReference type="ARBA" id="ARBA00022723"/>
    </source>
</evidence>
<accession>A0A9P8MNX1</accession>
<dbReference type="PANTHER" id="PTHR33711">
    <property type="entry name" value="DIOXYGENASE, PUTATIVE (AFU_ORTHOLOGUE AFUA_2G02910)-RELATED"/>
    <property type="match status" value="1"/>
</dbReference>
<evidence type="ECO:0000259" key="7">
    <source>
        <dbReference type="Pfam" id="PF00775"/>
    </source>
</evidence>
<organism evidence="9 10">
    <name type="scientific">Hirsutella rhossiliensis</name>
    <dbReference type="NCBI Taxonomy" id="111463"/>
    <lineage>
        <taxon>Eukaryota</taxon>
        <taxon>Fungi</taxon>
        <taxon>Dikarya</taxon>
        <taxon>Ascomycota</taxon>
        <taxon>Pezizomycotina</taxon>
        <taxon>Sordariomycetes</taxon>
        <taxon>Hypocreomycetidae</taxon>
        <taxon>Hypocreales</taxon>
        <taxon>Ophiocordycipitaceae</taxon>
        <taxon>Hirsutella</taxon>
    </lineage>
</organism>
<evidence type="ECO:0000256" key="6">
    <source>
        <dbReference type="ARBA" id="ARBA00023004"/>
    </source>
</evidence>
<dbReference type="GO" id="GO:0018576">
    <property type="term" value="F:catechol 1,2-dioxygenase activity"/>
    <property type="evidence" value="ECO:0007669"/>
    <property type="project" value="InterPro"/>
</dbReference>
<dbReference type="SUPFAM" id="SSF49482">
    <property type="entry name" value="Aromatic compound dioxygenase"/>
    <property type="match status" value="1"/>
</dbReference>
<dbReference type="GO" id="GO:0009712">
    <property type="term" value="P:catechol-containing compound metabolic process"/>
    <property type="evidence" value="ECO:0007669"/>
    <property type="project" value="InterPro"/>
</dbReference>
<evidence type="ECO:0000256" key="2">
    <source>
        <dbReference type="ARBA" id="ARBA00007825"/>
    </source>
</evidence>
<keyword evidence="5" id="KW-0560">Oxidoreductase</keyword>
<dbReference type="Proteomes" id="UP000824596">
    <property type="component" value="Unassembled WGS sequence"/>
</dbReference>
<dbReference type="GeneID" id="68359543"/>
<comment type="cofactor">
    <cofactor evidence="1">
        <name>Fe(3+)</name>
        <dbReference type="ChEBI" id="CHEBI:29034"/>
    </cofactor>
</comment>
<evidence type="ECO:0000256" key="1">
    <source>
        <dbReference type="ARBA" id="ARBA00001965"/>
    </source>
</evidence>
<proteinExistence type="inferred from homology"/>
<evidence type="ECO:0000313" key="10">
    <source>
        <dbReference type="Proteomes" id="UP000824596"/>
    </source>
</evidence>
<evidence type="ECO:0000313" key="9">
    <source>
        <dbReference type="EMBL" id="KAH0958727.1"/>
    </source>
</evidence>
<dbReference type="InterPro" id="IPR000627">
    <property type="entry name" value="Intradiol_dOase_C"/>
</dbReference>
<reference evidence="9" key="1">
    <citation type="submission" date="2021-09" db="EMBL/GenBank/DDBJ databases">
        <title>A high-quality genome of the endoparasitic fungus Hirsutella rhossiliensis with a comparison of Hirsutella genomes reveals transposable elements contributing to genome size variation.</title>
        <authorList>
            <person name="Lin R."/>
            <person name="Jiao Y."/>
            <person name="Sun X."/>
            <person name="Ling J."/>
            <person name="Xie B."/>
            <person name="Cheng X."/>
        </authorList>
    </citation>
    <scope>NUCLEOTIDE SEQUENCE</scope>
    <source>
        <strain evidence="9">HR02</strain>
    </source>
</reference>
<evidence type="ECO:0000259" key="8">
    <source>
        <dbReference type="Pfam" id="PF04444"/>
    </source>
</evidence>
<keyword evidence="4 9" id="KW-0223">Dioxygenase</keyword>
<dbReference type="RefSeq" id="XP_044716240.1">
    <property type="nucleotide sequence ID" value="XM_044868885.1"/>
</dbReference>
<evidence type="ECO:0000256" key="4">
    <source>
        <dbReference type="ARBA" id="ARBA00022964"/>
    </source>
</evidence>
<dbReference type="InterPro" id="IPR015889">
    <property type="entry name" value="Intradiol_dOase_core"/>
</dbReference>
<dbReference type="OrthoDB" id="5238185at2759"/>
<dbReference type="InterPro" id="IPR007535">
    <property type="entry name" value="Catechol_dOase_N"/>
</dbReference>
<dbReference type="AlphaFoldDB" id="A0A9P8MNX1"/>
<dbReference type="GO" id="GO:0008199">
    <property type="term" value="F:ferric iron binding"/>
    <property type="evidence" value="ECO:0007669"/>
    <property type="project" value="InterPro"/>
</dbReference>
<feature type="domain" description="Intradiol ring-cleavage dioxygenases" evidence="7">
    <location>
        <begin position="109"/>
        <end position="289"/>
    </location>
</feature>
<name>A0A9P8MNX1_9HYPO</name>
<dbReference type="InterPro" id="IPR050770">
    <property type="entry name" value="Intradiol_RC_Dioxygenase"/>
</dbReference>
<dbReference type="PANTHER" id="PTHR33711:SF5">
    <property type="entry name" value="INTRADIOL RING-CLEAVAGE DIOXYGENASE PRCA"/>
    <property type="match status" value="1"/>
</dbReference>
<keyword evidence="10" id="KW-1185">Reference proteome</keyword>
<dbReference type="EMBL" id="JAIZPD010000015">
    <property type="protein sequence ID" value="KAH0958727.1"/>
    <property type="molecule type" value="Genomic_DNA"/>
</dbReference>
<comment type="similarity">
    <text evidence="2">Belongs to the intradiol ring-cleavage dioxygenase family.</text>
</comment>
<comment type="caution">
    <text evidence="9">The sequence shown here is derived from an EMBL/GenBank/DDBJ whole genome shotgun (WGS) entry which is preliminary data.</text>
</comment>
<dbReference type="Pfam" id="PF00775">
    <property type="entry name" value="Dioxygenase_C"/>
    <property type="match status" value="1"/>
</dbReference>
<keyword evidence="6" id="KW-0408">Iron</keyword>
<protein>
    <submittedName>
        <fullName evidence="9">Dioxygenase domain-containing protein</fullName>
    </submittedName>
</protein>